<evidence type="ECO:0000313" key="1">
    <source>
        <dbReference type="EMBL" id="MEQ2187786.1"/>
    </source>
</evidence>
<protein>
    <submittedName>
        <fullName evidence="1">Uncharacterized protein</fullName>
    </submittedName>
</protein>
<evidence type="ECO:0000313" key="2">
    <source>
        <dbReference type="Proteomes" id="UP001476798"/>
    </source>
</evidence>
<organism evidence="1 2">
    <name type="scientific">Goodea atripinnis</name>
    <dbReference type="NCBI Taxonomy" id="208336"/>
    <lineage>
        <taxon>Eukaryota</taxon>
        <taxon>Metazoa</taxon>
        <taxon>Chordata</taxon>
        <taxon>Craniata</taxon>
        <taxon>Vertebrata</taxon>
        <taxon>Euteleostomi</taxon>
        <taxon>Actinopterygii</taxon>
        <taxon>Neopterygii</taxon>
        <taxon>Teleostei</taxon>
        <taxon>Neoteleostei</taxon>
        <taxon>Acanthomorphata</taxon>
        <taxon>Ovalentaria</taxon>
        <taxon>Atherinomorphae</taxon>
        <taxon>Cyprinodontiformes</taxon>
        <taxon>Goodeidae</taxon>
        <taxon>Goodea</taxon>
    </lineage>
</organism>
<keyword evidence="2" id="KW-1185">Reference proteome</keyword>
<sequence>MFPIHVTLYLYMTTRRHVRWKKSKQGSKSDILVTSTVQHLNVFSSSHSDYTAAIYRHRGLLGECIDLQPCFQDHSVLAAAFHLSSAFMGIPIRRERSTRRQEAEVKSLDHVVIPAEAFMNGKKDTINKHQRVGQPSTTRFCSERVHIDGVFSQPGLAS</sequence>
<proteinExistence type="predicted"/>
<dbReference type="EMBL" id="JAHRIO010090392">
    <property type="protein sequence ID" value="MEQ2187786.1"/>
    <property type="molecule type" value="Genomic_DNA"/>
</dbReference>
<name>A0ABV0PWB7_9TELE</name>
<accession>A0ABV0PWB7</accession>
<reference evidence="1 2" key="1">
    <citation type="submission" date="2021-06" db="EMBL/GenBank/DDBJ databases">
        <authorList>
            <person name="Palmer J.M."/>
        </authorList>
    </citation>
    <scope>NUCLEOTIDE SEQUENCE [LARGE SCALE GENOMIC DNA]</scope>
    <source>
        <strain evidence="1 2">GA_2019</strain>
        <tissue evidence="1">Muscle</tissue>
    </source>
</reference>
<comment type="caution">
    <text evidence="1">The sequence shown here is derived from an EMBL/GenBank/DDBJ whole genome shotgun (WGS) entry which is preliminary data.</text>
</comment>
<gene>
    <name evidence="1" type="ORF">GOODEAATRI_008205</name>
</gene>
<dbReference type="Proteomes" id="UP001476798">
    <property type="component" value="Unassembled WGS sequence"/>
</dbReference>